<sequence length="251" mass="29850">MNFYFVFEGKTEPIVYKKWLSVLVPDLTEVDSFDAVNQNNYYYESDMGVPSCYRVAANAIQEINDCPKYNYLVLFTDADRFTVAEKKAEAYEQIKSELKDKPFKTLPKNCKLEIIVQKVCIETWFLGNRKFFVRNPQHNEILKQYIEYFDVRLSNPEDLASEFVQDEENTKEIFGYKTKALFHESYLREIFKERSSASNKHFSYSKPRPREVQEKYYLEQLIARIEANSDHLLSFQEFIEFCLKIKGQQNK</sequence>
<evidence type="ECO:0000313" key="1">
    <source>
        <dbReference type="EMBL" id="PHX54825.1"/>
    </source>
</evidence>
<dbReference type="RefSeq" id="WP_096831806.1">
    <property type="nucleotide sequence ID" value="NZ_NXIB02000076.1"/>
</dbReference>
<proteinExistence type="predicted"/>
<keyword evidence="2" id="KW-1185">Reference proteome</keyword>
<reference evidence="1" key="1">
    <citation type="submission" date="2017-10" db="EMBL/GenBank/DDBJ databases">
        <title>Draft genome sequence of the planktic cyanobacteria Tychonema bourrellyi isolated from alpine lentic freshwater.</title>
        <authorList>
            <person name="Tett A."/>
            <person name="Armanini F."/>
            <person name="Asnicar F."/>
            <person name="Boscaini A."/>
            <person name="Pasolli E."/>
            <person name="Zolfo M."/>
            <person name="Donati C."/>
            <person name="Salmaso N."/>
            <person name="Segata N."/>
        </authorList>
    </citation>
    <scope>NUCLEOTIDE SEQUENCE</scope>
    <source>
        <strain evidence="1">FEM_GT703</strain>
    </source>
</reference>
<evidence type="ECO:0000313" key="2">
    <source>
        <dbReference type="Proteomes" id="UP000226442"/>
    </source>
</evidence>
<comment type="caution">
    <text evidence="1">The sequence shown here is derived from an EMBL/GenBank/DDBJ whole genome shotgun (WGS) entry which is preliminary data.</text>
</comment>
<name>A0A2G4EZ72_9CYAN</name>
<accession>A0A2G4EZ72</accession>
<dbReference type="Proteomes" id="UP000226442">
    <property type="component" value="Unassembled WGS sequence"/>
</dbReference>
<gene>
    <name evidence="1" type="ORF">CP500_013935</name>
</gene>
<evidence type="ECO:0008006" key="3">
    <source>
        <dbReference type="Google" id="ProtNLM"/>
    </source>
</evidence>
<dbReference type="EMBL" id="NXIB02000076">
    <property type="protein sequence ID" value="PHX54825.1"/>
    <property type="molecule type" value="Genomic_DNA"/>
</dbReference>
<dbReference type="AlphaFoldDB" id="A0A2G4EZ72"/>
<protein>
    <recommendedName>
        <fullName evidence="3">DUF4276 domain-containing protein</fullName>
    </recommendedName>
</protein>
<dbReference type="OrthoDB" id="7060211at2"/>
<organism evidence="1 2">
    <name type="scientific">Tychonema bourrellyi FEM_GT703</name>
    <dbReference type="NCBI Taxonomy" id="2040638"/>
    <lineage>
        <taxon>Bacteria</taxon>
        <taxon>Bacillati</taxon>
        <taxon>Cyanobacteriota</taxon>
        <taxon>Cyanophyceae</taxon>
        <taxon>Oscillatoriophycideae</taxon>
        <taxon>Oscillatoriales</taxon>
        <taxon>Microcoleaceae</taxon>
        <taxon>Tychonema</taxon>
    </lineage>
</organism>